<feature type="non-terminal residue" evidence="2">
    <location>
        <position position="1"/>
    </location>
</feature>
<dbReference type="Pfam" id="PF13976">
    <property type="entry name" value="gag_pre-integrs"/>
    <property type="match status" value="1"/>
</dbReference>
<dbReference type="SUPFAM" id="SSF53098">
    <property type="entry name" value="Ribonuclease H-like"/>
    <property type="match status" value="1"/>
</dbReference>
<dbReference type="PANTHER" id="PTHR37610">
    <property type="entry name" value="CCHC-TYPE DOMAIN-CONTAINING PROTEIN"/>
    <property type="match status" value="1"/>
</dbReference>
<keyword evidence="3" id="KW-1185">Reference proteome</keyword>
<accession>A0A371F396</accession>
<protein>
    <recommendedName>
        <fullName evidence="1">GAG-pre-integrase domain-containing protein</fullName>
    </recommendedName>
</protein>
<dbReference type="OrthoDB" id="1418408at2759"/>
<dbReference type="InterPro" id="IPR012337">
    <property type="entry name" value="RNaseH-like_sf"/>
</dbReference>
<name>A0A371F396_MUCPR</name>
<comment type="caution">
    <text evidence="2">The sequence shown here is derived from an EMBL/GenBank/DDBJ whole genome shotgun (WGS) entry which is preliminary data.</text>
</comment>
<evidence type="ECO:0000313" key="2">
    <source>
        <dbReference type="EMBL" id="RDX72762.1"/>
    </source>
</evidence>
<dbReference type="EMBL" id="QJKJ01010781">
    <property type="protein sequence ID" value="RDX72762.1"/>
    <property type="molecule type" value="Genomic_DNA"/>
</dbReference>
<organism evidence="2 3">
    <name type="scientific">Mucuna pruriens</name>
    <name type="common">Velvet bean</name>
    <name type="synonym">Dolichos pruriens</name>
    <dbReference type="NCBI Taxonomy" id="157652"/>
    <lineage>
        <taxon>Eukaryota</taxon>
        <taxon>Viridiplantae</taxon>
        <taxon>Streptophyta</taxon>
        <taxon>Embryophyta</taxon>
        <taxon>Tracheophyta</taxon>
        <taxon>Spermatophyta</taxon>
        <taxon>Magnoliopsida</taxon>
        <taxon>eudicotyledons</taxon>
        <taxon>Gunneridae</taxon>
        <taxon>Pentapetalae</taxon>
        <taxon>rosids</taxon>
        <taxon>fabids</taxon>
        <taxon>Fabales</taxon>
        <taxon>Fabaceae</taxon>
        <taxon>Papilionoideae</taxon>
        <taxon>50 kb inversion clade</taxon>
        <taxon>NPAAA clade</taxon>
        <taxon>indigoferoid/millettioid clade</taxon>
        <taxon>Phaseoleae</taxon>
        <taxon>Mucuna</taxon>
    </lineage>
</organism>
<proteinExistence type="predicted"/>
<dbReference type="GO" id="GO:0003676">
    <property type="term" value="F:nucleic acid binding"/>
    <property type="evidence" value="ECO:0007669"/>
    <property type="project" value="InterPro"/>
</dbReference>
<dbReference type="PANTHER" id="PTHR37610:SF40">
    <property type="entry name" value="OS01G0909600 PROTEIN"/>
    <property type="match status" value="1"/>
</dbReference>
<evidence type="ECO:0000259" key="1">
    <source>
        <dbReference type="Pfam" id="PF13976"/>
    </source>
</evidence>
<sequence length="530" mass="61385">MSKASRPNPFQCSMPILESLDEQPTLLHVESRMSKGVWTSKTRSTIFGREMSLQVTLRLCFLESYLQVANLQRKGSQSSRSWEIYFHCLTSMNRYPLMIPTHRYETSQSLLCHSQLSVIMVEDKVIILEPNELPNLVGRKRFSHIEGNDPPRDDPKFEAWDDENSFIMTLLWNSMTPEISQNYMFYFFVYEIWENFIETYSMKKDSTACYDIESKIFNSRQGTLSITEYYGTLNGLWIELDQYQGLNMCKSNSIAYIGLVEIGRIFKFLHGLNSEYDHIRVQILEKEKLPSFKGTQQSVMLDKGSSNIGFSMVTGKGFIKRSTFEGKPFIKSKLTMGRMTGVAKEQGGLYCLQHTKIGNNTNKKDLPSTQWATSETWVASQIWLYHKCLGHPLFRLLKTMFPYLFTKEPIESFKCDVCRFSKHHHATFSPSNNNKSLEPFDHIHFDVWGLASNSISGVKWFVSFIDDCTHNGTKFVNLQFSNFLKNNGVVHELSCVNTLQQNRVVEKKNRHLLEVARALIFQISIPNVYW</sequence>
<reference evidence="2" key="1">
    <citation type="submission" date="2018-05" db="EMBL/GenBank/DDBJ databases">
        <title>Draft genome of Mucuna pruriens seed.</title>
        <authorList>
            <person name="Nnadi N.E."/>
            <person name="Vos R."/>
            <person name="Hasami M.H."/>
            <person name="Devisetty U.K."/>
            <person name="Aguiy J.C."/>
        </authorList>
    </citation>
    <scope>NUCLEOTIDE SEQUENCE [LARGE SCALE GENOMIC DNA]</scope>
    <source>
        <strain evidence="2">JCA_2017</strain>
    </source>
</reference>
<dbReference type="AlphaFoldDB" id="A0A371F396"/>
<gene>
    <name evidence="2" type="ORF">CR513_47707</name>
</gene>
<dbReference type="Gene3D" id="3.30.420.10">
    <property type="entry name" value="Ribonuclease H-like superfamily/Ribonuclease H"/>
    <property type="match status" value="1"/>
</dbReference>
<feature type="domain" description="GAG-pre-integrase" evidence="1">
    <location>
        <begin position="348"/>
        <end position="423"/>
    </location>
</feature>
<evidence type="ECO:0000313" key="3">
    <source>
        <dbReference type="Proteomes" id="UP000257109"/>
    </source>
</evidence>
<dbReference type="Proteomes" id="UP000257109">
    <property type="component" value="Unassembled WGS sequence"/>
</dbReference>
<dbReference type="InterPro" id="IPR036397">
    <property type="entry name" value="RNaseH_sf"/>
</dbReference>
<dbReference type="InterPro" id="IPR025724">
    <property type="entry name" value="GAG-pre-integrase_dom"/>
</dbReference>